<dbReference type="HOGENOM" id="CLU_2147255_0_0_1"/>
<keyword evidence="2" id="KW-1133">Transmembrane helix</keyword>
<dbReference type="Proteomes" id="UP000053617">
    <property type="component" value="Unassembled WGS sequence"/>
</dbReference>
<feature type="compositionally biased region" description="Low complexity" evidence="1">
    <location>
        <begin position="40"/>
        <end position="65"/>
    </location>
</feature>
<evidence type="ECO:0000313" key="3">
    <source>
        <dbReference type="EMBL" id="KIX01033.1"/>
    </source>
</evidence>
<accession>A0A0D2GRY4</accession>
<keyword evidence="2" id="KW-0812">Transmembrane</keyword>
<proteinExistence type="predicted"/>
<keyword evidence="2" id="KW-0472">Membrane</keyword>
<evidence type="ECO:0000256" key="1">
    <source>
        <dbReference type="SAM" id="MobiDB-lite"/>
    </source>
</evidence>
<protein>
    <submittedName>
        <fullName evidence="3">Rhinocladiella mackenziei CBS 650.93 unplaced genomic scaffold supercont1.8, whole genome shotgun sequence</fullName>
    </submittedName>
</protein>
<dbReference type="GeneID" id="25298170"/>
<dbReference type="RefSeq" id="XP_013268169.1">
    <property type="nucleotide sequence ID" value="XM_013412715.1"/>
</dbReference>
<dbReference type="AlphaFoldDB" id="A0A0D2GRY4"/>
<evidence type="ECO:0000313" key="4">
    <source>
        <dbReference type="Proteomes" id="UP000053617"/>
    </source>
</evidence>
<gene>
    <name evidence="3" type="ORF">Z518_10099</name>
</gene>
<feature type="transmembrane region" description="Helical" evidence="2">
    <location>
        <begin position="86"/>
        <end position="109"/>
    </location>
</feature>
<dbReference type="VEuPathDB" id="FungiDB:Z518_10099"/>
<dbReference type="EMBL" id="KN847482">
    <property type="protein sequence ID" value="KIX01033.1"/>
    <property type="molecule type" value="Genomic_DNA"/>
</dbReference>
<reference evidence="3 4" key="1">
    <citation type="submission" date="2015-01" db="EMBL/GenBank/DDBJ databases">
        <title>The Genome Sequence of Rhinocladiella mackenzie CBS 650.93.</title>
        <authorList>
            <consortium name="The Broad Institute Genomics Platform"/>
            <person name="Cuomo C."/>
            <person name="de Hoog S."/>
            <person name="Gorbushina A."/>
            <person name="Stielow B."/>
            <person name="Teixiera M."/>
            <person name="Abouelleil A."/>
            <person name="Chapman S.B."/>
            <person name="Priest M."/>
            <person name="Young S.K."/>
            <person name="Wortman J."/>
            <person name="Nusbaum C."/>
            <person name="Birren B."/>
        </authorList>
    </citation>
    <scope>NUCLEOTIDE SEQUENCE [LARGE SCALE GENOMIC DNA]</scope>
    <source>
        <strain evidence="3 4">CBS 650.93</strain>
    </source>
</reference>
<keyword evidence="4" id="KW-1185">Reference proteome</keyword>
<sequence>MASKFVVNAAFEARRPPRRRDILPRTVLKLEYPTLQTLNSRSYSDSTSTPSPKSAGSPEGSQSSGPEHRRKNWFSPTAWGNVWSKVWTGVLAGGLATVGLVCKGALAYVKTY</sequence>
<evidence type="ECO:0000256" key="2">
    <source>
        <dbReference type="SAM" id="Phobius"/>
    </source>
</evidence>
<organism evidence="3 4">
    <name type="scientific">Rhinocladiella mackenziei CBS 650.93</name>
    <dbReference type="NCBI Taxonomy" id="1442369"/>
    <lineage>
        <taxon>Eukaryota</taxon>
        <taxon>Fungi</taxon>
        <taxon>Dikarya</taxon>
        <taxon>Ascomycota</taxon>
        <taxon>Pezizomycotina</taxon>
        <taxon>Eurotiomycetes</taxon>
        <taxon>Chaetothyriomycetidae</taxon>
        <taxon>Chaetothyriales</taxon>
        <taxon>Herpotrichiellaceae</taxon>
        <taxon>Rhinocladiella</taxon>
    </lineage>
</organism>
<feature type="region of interest" description="Disordered" evidence="1">
    <location>
        <begin position="38"/>
        <end position="72"/>
    </location>
</feature>
<name>A0A0D2GRY4_9EURO</name>